<evidence type="ECO:0000313" key="3">
    <source>
        <dbReference type="Proteomes" id="UP000297729"/>
    </source>
</evidence>
<protein>
    <submittedName>
        <fullName evidence="2">Uncharacterized protein</fullName>
    </submittedName>
</protein>
<dbReference type="Proteomes" id="UP000297729">
    <property type="component" value="Unassembled WGS sequence"/>
</dbReference>
<comment type="caution">
    <text evidence="2">The sequence shown here is derived from an EMBL/GenBank/DDBJ whole genome shotgun (WGS) entry which is preliminary data.</text>
</comment>
<keyword evidence="3" id="KW-1185">Reference proteome</keyword>
<evidence type="ECO:0000256" key="1">
    <source>
        <dbReference type="SAM" id="MobiDB-lite"/>
    </source>
</evidence>
<dbReference type="EMBL" id="SPVG01000156">
    <property type="protein sequence ID" value="TFW20078.1"/>
    <property type="molecule type" value="Genomic_DNA"/>
</dbReference>
<feature type="compositionally biased region" description="Polar residues" evidence="1">
    <location>
        <begin position="1"/>
        <end position="10"/>
    </location>
</feature>
<evidence type="ECO:0000313" key="2">
    <source>
        <dbReference type="EMBL" id="TFW20078.1"/>
    </source>
</evidence>
<proteinExistence type="predicted"/>
<dbReference type="RefSeq" id="WP_135202404.1">
    <property type="nucleotide sequence ID" value="NZ_SPVG01000156.1"/>
</dbReference>
<sequence length="245" mass="25529">MVQMTASNMPSWKWDQNAGSDGEAAMQGGAAAATYFATAGGLASTSGLFGMQYGPNGWERTMDRRIAVTTGLNTMAAAANGAAIFSQLAGPGGVVAGTALGLISTAVTGGFAAYDAQKCRAALRQLAAQLDGMSAEKAQDPDMVVVKQTLNFCLGQQDTRQYKGVADAVIIGQPLKVMYKTGRAIYKEVQGTKGVARAQHSRRLVQIAKKNTKAAELARAIITALMAKDLDGIMENAVSDAMRTG</sequence>
<accession>A0A4Y9SC68</accession>
<feature type="region of interest" description="Disordered" evidence="1">
    <location>
        <begin position="1"/>
        <end position="20"/>
    </location>
</feature>
<organism evidence="2 3">
    <name type="scientific">Duganella callida</name>
    <dbReference type="NCBI Taxonomy" id="2561932"/>
    <lineage>
        <taxon>Bacteria</taxon>
        <taxon>Pseudomonadati</taxon>
        <taxon>Pseudomonadota</taxon>
        <taxon>Betaproteobacteria</taxon>
        <taxon>Burkholderiales</taxon>
        <taxon>Oxalobacteraceae</taxon>
        <taxon>Telluria group</taxon>
        <taxon>Duganella</taxon>
    </lineage>
</organism>
<name>A0A4Y9SC68_9BURK</name>
<reference evidence="2 3" key="1">
    <citation type="submission" date="2019-03" db="EMBL/GenBank/DDBJ databases">
        <title>Draft Genome Sequence of Duganella callidus sp. nov., a Novel Duganella Species Isolated from Cultivated Soil.</title>
        <authorList>
            <person name="Raths R."/>
            <person name="Peta V."/>
            <person name="Bucking H."/>
        </authorList>
    </citation>
    <scope>NUCLEOTIDE SEQUENCE [LARGE SCALE GENOMIC DNA]</scope>
    <source>
        <strain evidence="2 3">DN04</strain>
    </source>
</reference>
<gene>
    <name evidence="2" type="ORF">E4L98_15220</name>
</gene>
<dbReference type="AlphaFoldDB" id="A0A4Y9SC68"/>